<keyword evidence="4" id="KW-1185">Reference proteome</keyword>
<evidence type="ECO:0000256" key="1">
    <source>
        <dbReference type="ARBA" id="ARBA00009600"/>
    </source>
</evidence>
<dbReference type="eggNOG" id="COG1678">
    <property type="taxonomic scope" value="Bacteria"/>
</dbReference>
<dbReference type="PANTHER" id="PTHR30327:SF1">
    <property type="entry name" value="UPF0301 PROTEIN YQGE"/>
    <property type="match status" value="1"/>
</dbReference>
<accession>B3PFG7</accession>
<sequence length="214" mass="23356">MQIPTCFDHIRPHTFCMNDKILSNATYDELTPGSLRDHFLIAMPGLNDSSFAHTVTYICEHSDKGAMGLVINTATPMQLREIFAQMELEDLADVGDQIVMAGGPVQTERGFVLHPGDSKWQSTLEVSPDISLTASRDIIVALAEGRGPREYLITLGYAGWGEGQLEAEIAANSWLTVPANRNIIFNTPFEQRWTAAAQALGIDVNLITSTAGHA</sequence>
<evidence type="ECO:0000313" key="4">
    <source>
        <dbReference type="Proteomes" id="UP000001036"/>
    </source>
</evidence>
<name>B3PFG7_CELJU</name>
<evidence type="ECO:0000256" key="2">
    <source>
        <dbReference type="HAMAP-Rule" id="MF_00758"/>
    </source>
</evidence>
<dbReference type="PANTHER" id="PTHR30327">
    <property type="entry name" value="UNCHARACTERIZED PROTEIN YQGE"/>
    <property type="match status" value="1"/>
</dbReference>
<proteinExistence type="inferred from homology"/>
<dbReference type="EMBL" id="CP000934">
    <property type="protein sequence ID" value="ACE83681.1"/>
    <property type="molecule type" value="Genomic_DNA"/>
</dbReference>
<dbReference type="Gene3D" id="3.40.1740.10">
    <property type="entry name" value="VC0467-like"/>
    <property type="match status" value="1"/>
</dbReference>
<comment type="similarity">
    <text evidence="1 2">Belongs to the UPF0301 (AlgH) family.</text>
</comment>
<dbReference type="SUPFAM" id="SSF143456">
    <property type="entry name" value="VC0467-like"/>
    <property type="match status" value="1"/>
</dbReference>
<dbReference type="NCBIfam" id="NF001266">
    <property type="entry name" value="PRK00228.1-1"/>
    <property type="match status" value="1"/>
</dbReference>
<protein>
    <recommendedName>
        <fullName evidence="2">UPF0301 protein CJA_0083</fullName>
    </recommendedName>
</protein>
<gene>
    <name evidence="3" type="ordered locus">CJA_0083</name>
</gene>
<dbReference type="HOGENOM" id="CLU_057596_1_0_6"/>
<organism evidence="3 4">
    <name type="scientific">Cellvibrio japonicus (strain Ueda107)</name>
    <name type="common">Pseudomonas fluorescens subsp. cellulosa</name>
    <dbReference type="NCBI Taxonomy" id="498211"/>
    <lineage>
        <taxon>Bacteria</taxon>
        <taxon>Pseudomonadati</taxon>
        <taxon>Pseudomonadota</taxon>
        <taxon>Gammaproteobacteria</taxon>
        <taxon>Cellvibrionales</taxon>
        <taxon>Cellvibrionaceae</taxon>
        <taxon>Cellvibrio</taxon>
    </lineage>
</organism>
<dbReference type="AlphaFoldDB" id="B3PFG7"/>
<dbReference type="HAMAP" id="MF_00758">
    <property type="entry name" value="UPF0301"/>
    <property type="match status" value="1"/>
</dbReference>
<dbReference type="Proteomes" id="UP000001036">
    <property type="component" value="Chromosome"/>
</dbReference>
<dbReference type="GO" id="GO:0005829">
    <property type="term" value="C:cytosol"/>
    <property type="evidence" value="ECO:0007669"/>
    <property type="project" value="TreeGrafter"/>
</dbReference>
<dbReference type="STRING" id="498211.CJA_0083"/>
<dbReference type="InterPro" id="IPR003774">
    <property type="entry name" value="AlgH-like"/>
</dbReference>
<evidence type="ECO:0000313" key="3">
    <source>
        <dbReference type="EMBL" id="ACE83681.1"/>
    </source>
</evidence>
<dbReference type="Pfam" id="PF02622">
    <property type="entry name" value="DUF179"/>
    <property type="match status" value="1"/>
</dbReference>
<dbReference type="KEGG" id="cja:CJA_0083"/>
<reference evidence="3 4" key="1">
    <citation type="journal article" date="2008" name="J. Bacteriol.">
        <title>Insights into plant cell wall degradation from the genome sequence of the soil bacterium Cellvibrio japonicus.</title>
        <authorList>
            <person name="Deboy R.T."/>
            <person name="Mongodin E.F."/>
            <person name="Fouts D.E."/>
            <person name="Tailford L.E."/>
            <person name="Khouri H."/>
            <person name="Emerson J.B."/>
            <person name="Mohamoud Y."/>
            <person name="Watkins K."/>
            <person name="Henrissat B."/>
            <person name="Gilbert H.J."/>
            <person name="Nelson K.E."/>
        </authorList>
    </citation>
    <scope>NUCLEOTIDE SEQUENCE [LARGE SCALE GENOMIC DNA]</scope>
    <source>
        <strain evidence="3 4">Ueda107</strain>
    </source>
</reference>